<accession>A0ABV9LWW0</accession>
<protein>
    <submittedName>
        <fullName evidence="1">Uncharacterized protein</fullName>
    </submittedName>
</protein>
<sequence length="794" mass="91745">MKTIKFLPAVETQEQLNDLIARASWHLTLLDDFCFKIYLANHTLSIENATLPSGFDPQVKSKIHRFLSRCNFVPSQDYEEVIKEGAAAFIKWEEDNSDLNDLIKKYARSTVYRTDPTLVRQEGSFYIQCAFDLSENDTALISESQNKFTELYAELGKFDNCWVLATGPSVEKYVEHDFNDSLTIACNSTIFDEALIKRTQPKILVFADPIFHFGVSEYAGKFRDKVNEQMNTLKPFIIVPFKYYRLLVSIFPEHRHRIIGVPFNKVLDFNLSLQKEFYVKTTSNILTLLLLPLATSFSDNVNILGCDGRPFENDDYFWGHGKNVQINDKMKNIKIVHPGFFDIDYNEYYFEHCHTLKRLFETGERNGKRFAHHASSYIPALRDRQPALKERSTAEQSLCILVEPDGLGEMGHYVDWHNQLITELKADNRDVRILCNKKQDIDLYNAPTTAIFTSHSWGISRGDWCFAKDFDKHPSFIRFFSELKSNIEHQCNDSKVYDVRLFMYYGSIQILAGLHKLRKDLKESNIELHVSLCLFHESVILNDKANEPRLPYHAREILLEALAQEDNYTITSVTEELKSNLLSRLEVSTGVMPNPIPAGQHKREQTSSKDREKTHLNILIPCALRAEKGESEIVALLLDVKSGAINLEKQGLRIVCRKPKGFTNIEGVDWISEKTSQEEYRQQLESSDCIIIPYLAPQFSYRTSGIIVDAMFAKKPIIAIQDTWLSSIVAKYRCGLTVKYRSSASFMSAVKIISRNKKFFDKYCSESFENYHKENSWDNLYRMMFKPKKVLDYE</sequence>
<proteinExistence type="predicted"/>
<evidence type="ECO:0000313" key="2">
    <source>
        <dbReference type="Proteomes" id="UP001595897"/>
    </source>
</evidence>
<comment type="caution">
    <text evidence="1">The sequence shown here is derived from an EMBL/GenBank/DDBJ whole genome shotgun (WGS) entry which is preliminary data.</text>
</comment>
<dbReference type="RefSeq" id="WP_382409092.1">
    <property type="nucleotide sequence ID" value="NZ_JBHSGU010000005.1"/>
</dbReference>
<dbReference type="EMBL" id="JBHSGU010000005">
    <property type="protein sequence ID" value="MFC4701021.1"/>
    <property type="molecule type" value="Genomic_DNA"/>
</dbReference>
<name>A0ABV9LWW0_9ALTE</name>
<dbReference type="Proteomes" id="UP001595897">
    <property type="component" value="Unassembled WGS sequence"/>
</dbReference>
<keyword evidence="2" id="KW-1185">Reference proteome</keyword>
<dbReference type="Gene3D" id="3.40.50.2000">
    <property type="entry name" value="Glycogen Phosphorylase B"/>
    <property type="match status" value="1"/>
</dbReference>
<dbReference type="SUPFAM" id="SSF53756">
    <property type="entry name" value="UDP-Glycosyltransferase/glycogen phosphorylase"/>
    <property type="match status" value="1"/>
</dbReference>
<organism evidence="1 2">
    <name type="scientific">Glaciecola siphonariae</name>
    <dbReference type="NCBI Taxonomy" id="521012"/>
    <lineage>
        <taxon>Bacteria</taxon>
        <taxon>Pseudomonadati</taxon>
        <taxon>Pseudomonadota</taxon>
        <taxon>Gammaproteobacteria</taxon>
        <taxon>Alteromonadales</taxon>
        <taxon>Alteromonadaceae</taxon>
        <taxon>Glaciecola</taxon>
    </lineage>
</organism>
<reference evidence="2" key="1">
    <citation type="journal article" date="2019" name="Int. J. Syst. Evol. Microbiol.">
        <title>The Global Catalogue of Microorganisms (GCM) 10K type strain sequencing project: providing services to taxonomists for standard genome sequencing and annotation.</title>
        <authorList>
            <consortium name="The Broad Institute Genomics Platform"/>
            <consortium name="The Broad Institute Genome Sequencing Center for Infectious Disease"/>
            <person name="Wu L."/>
            <person name="Ma J."/>
        </authorList>
    </citation>
    <scope>NUCLEOTIDE SEQUENCE [LARGE SCALE GENOMIC DNA]</scope>
    <source>
        <strain evidence="2">KACC 12507</strain>
    </source>
</reference>
<gene>
    <name evidence="1" type="ORF">ACFO4O_12680</name>
</gene>
<evidence type="ECO:0000313" key="1">
    <source>
        <dbReference type="EMBL" id="MFC4701021.1"/>
    </source>
</evidence>